<evidence type="ECO:0000313" key="3">
    <source>
        <dbReference type="Proteomes" id="UP000502706"/>
    </source>
</evidence>
<evidence type="ECO:0000256" key="1">
    <source>
        <dbReference type="SAM" id="Phobius"/>
    </source>
</evidence>
<evidence type="ECO:0000313" key="2">
    <source>
        <dbReference type="EMBL" id="QIN80847.1"/>
    </source>
</evidence>
<name>A0A6G8Q3E8_9ACTN</name>
<proteinExistence type="predicted"/>
<gene>
    <name evidence="2" type="ORF">GBA65_15745</name>
</gene>
<feature type="transmembrane region" description="Helical" evidence="1">
    <location>
        <begin position="29"/>
        <end position="46"/>
    </location>
</feature>
<keyword evidence="1" id="KW-0812">Transmembrane</keyword>
<keyword evidence="3" id="KW-1185">Reference proteome</keyword>
<keyword evidence="1" id="KW-0472">Membrane</keyword>
<protein>
    <submittedName>
        <fullName evidence="2">Uncharacterized protein</fullName>
    </submittedName>
</protein>
<dbReference type="Proteomes" id="UP000502706">
    <property type="component" value="Chromosome"/>
</dbReference>
<dbReference type="EMBL" id="CP045121">
    <property type="protein sequence ID" value="QIN80847.1"/>
    <property type="molecule type" value="Genomic_DNA"/>
</dbReference>
<feature type="transmembrane region" description="Helical" evidence="1">
    <location>
        <begin position="66"/>
        <end position="93"/>
    </location>
</feature>
<reference evidence="2 3" key="1">
    <citation type="submission" date="2019-10" db="EMBL/GenBank/DDBJ databases">
        <title>Rubrobacter sp nov SCSIO 52915 isolated from a deep-sea sediment in the South China Sea.</title>
        <authorList>
            <person name="Chen R.W."/>
        </authorList>
    </citation>
    <scope>NUCLEOTIDE SEQUENCE [LARGE SCALE GENOMIC DNA]</scope>
    <source>
        <strain evidence="2 3">SCSIO 52915</strain>
    </source>
</reference>
<sequence>MHSARAGQDGVERAPAADRGRRRTTWFELFFDLVFVVAIAALAGFLHDDLGSRAILVPRLPTVASALALVAVGPGPLALVGLLALSSILPTVFEYRHRDGGRPAAGEVP</sequence>
<keyword evidence="1" id="KW-1133">Transmembrane helix</keyword>
<organism evidence="2 3">
    <name type="scientific">Rubrobacter marinus</name>
    <dbReference type="NCBI Taxonomy" id="2653852"/>
    <lineage>
        <taxon>Bacteria</taxon>
        <taxon>Bacillati</taxon>
        <taxon>Actinomycetota</taxon>
        <taxon>Rubrobacteria</taxon>
        <taxon>Rubrobacterales</taxon>
        <taxon>Rubrobacteraceae</taxon>
        <taxon>Rubrobacter</taxon>
    </lineage>
</organism>
<dbReference type="AlphaFoldDB" id="A0A6G8Q3E8"/>
<dbReference type="KEGG" id="rmar:GBA65_15745"/>
<accession>A0A6G8Q3E8</accession>